<keyword evidence="1" id="KW-0479">Metal-binding</keyword>
<keyword evidence="2 4" id="KW-0863">Zinc-finger</keyword>
<feature type="region of interest" description="Disordered" evidence="5">
    <location>
        <begin position="322"/>
        <end position="355"/>
    </location>
</feature>
<dbReference type="PROSITE" id="PS50089">
    <property type="entry name" value="ZF_RING_2"/>
    <property type="match status" value="1"/>
</dbReference>
<feature type="non-terminal residue" evidence="7">
    <location>
        <position position="1"/>
    </location>
</feature>
<dbReference type="InterPro" id="IPR017907">
    <property type="entry name" value="Znf_RING_CS"/>
</dbReference>
<dbReference type="AlphaFoldDB" id="A0A7J6LTQ7"/>
<name>A0A7J6LTQ7_PEROL</name>
<evidence type="ECO:0000256" key="3">
    <source>
        <dbReference type="ARBA" id="ARBA00022833"/>
    </source>
</evidence>
<accession>A0A7J6LTQ7</accession>
<dbReference type="SUPFAM" id="SSF48403">
    <property type="entry name" value="Ankyrin repeat"/>
    <property type="match status" value="1"/>
</dbReference>
<dbReference type="InterPro" id="IPR013083">
    <property type="entry name" value="Znf_RING/FYVE/PHD"/>
</dbReference>
<evidence type="ECO:0000313" key="7">
    <source>
        <dbReference type="EMBL" id="KAF4662181.1"/>
    </source>
</evidence>
<feature type="domain" description="RING-type" evidence="6">
    <location>
        <begin position="365"/>
        <end position="413"/>
    </location>
</feature>
<proteinExistence type="predicted"/>
<dbReference type="SUPFAM" id="SSF57850">
    <property type="entry name" value="RING/U-box"/>
    <property type="match status" value="1"/>
</dbReference>
<dbReference type="EMBL" id="JABANN010000328">
    <property type="protein sequence ID" value="KAF4662181.1"/>
    <property type="molecule type" value="Genomic_DNA"/>
</dbReference>
<dbReference type="Gene3D" id="3.30.40.10">
    <property type="entry name" value="Zinc/RING finger domain, C3HC4 (zinc finger)"/>
    <property type="match status" value="1"/>
</dbReference>
<evidence type="ECO:0000256" key="5">
    <source>
        <dbReference type="SAM" id="MobiDB-lite"/>
    </source>
</evidence>
<evidence type="ECO:0000256" key="2">
    <source>
        <dbReference type="ARBA" id="ARBA00022771"/>
    </source>
</evidence>
<dbReference type="PROSITE" id="PS00518">
    <property type="entry name" value="ZF_RING_1"/>
    <property type="match status" value="1"/>
</dbReference>
<organism evidence="7 8">
    <name type="scientific">Perkinsus olseni</name>
    <name type="common">Perkinsus atlanticus</name>
    <dbReference type="NCBI Taxonomy" id="32597"/>
    <lineage>
        <taxon>Eukaryota</taxon>
        <taxon>Sar</taxon>
        <taxon>Alveolata</taxon>
        <taxon>Perkinsozoa</taxon>
        <taxon>Perkinsea</taxon>
        <taxon>Perkinsida</taxon>
        <taxon>Perkinsidae</taxon>
        <taxon>Perkinsus</taxon>
    </lineage>
</organism>
<evidence type="ECO:0000256" key="4">
    <source>
        <dbReference type="PROSITE-ProRule" id="PRU00175"/>
    </source>
</evidence>
<evidence type="ECO:0000259" key="6">
    <source>
        <dbReference type="PROSITE" id="PS50089"/>
    </source>
</evidence>
<evidence type="ECO:0000313" key="8">
    <source>
        <dbReference type="Proteomes" id="UP000572268"/>
    </source>
</evidence>
<protein>
    <recommendedName>
        <fullName evidence="6">RING-type domain-containing protein</fullName>
    </recommendedName>
</protein>
<dbReference type="InterPro" id="IPR036770">
    <property type="entry name" value="Ankyrin_rpt-contain_sf"/>
</dbReference>
<keyword evidence="3" id="KW-0862">Zinc</keyword>
<gene>
    <name evidence="7" type="ORF">FOL46_005404</name>
</gene>
<evidence type="ECO:0000256" key="1">
    <source>
        <dbReference type="ARBA" id="ARBA00022723"/>
    </source>
</evidence>
<sequence>MTLRFLTPHLPWHHTSVSEDAVRYDLQLRLKHALERGDLEEVQACVEVRPRVFAKPAKWYKVFTPWAKKNNERWLSVGVNAKNFVYDEQDLLGGEKFSLPIHCLCGSPGFDSQKAGVLLYLLATGFLDDEDLLVVDSSLNTPLHLCCSCALPETLRALLKRLPDGRGQRWRNIDGKTPVDLAVEMPNLSCLRLLSWTNLTGLDETRRKFDRVADTLEEQQQDSQLEQKSRRKMAYLGSWSMGAGSSAVIQENDDDRILEVQRLTAELSLYCGLSSADADNLLKYHRYEIDEATKAFEEDPIKALQDAGVSKIPKYLLDEAKERGGQQSGKNLSRWGVSSVEAPTTDTSVEEGKISNTPSPALARCPVCFDDLTEDNAKCYKLLPCKHPVCDQCLTCHIKVRIEEGDARLLVCPAEGCR</sequence>
<dbReference type="Gene3D" id="1.25.40.20">
    <property type="entry name" value="Ankyrin repeat-containing domain"/>
    <property type="match status" value="1"/>
</dbReference>
<comment type="caution">
    <text evidence="7">The sequence shown here is derived from an EMBL/GenBank/DDBJ whole genome shotgun (WGS) entry which is preliminary data.</text>
</comment>
<dbReference type="GO" id="GO:0008270">
    <property type="term" value="F:zinc ion binding"/>
    <property type="evidence" value="ECO:0007669"/>
    <property type="project" value="UniProtKB-KW"/>
</dbReference>
<reference evidence="7 8" key="1">
    <citation type="submission" date="2020-04" db="EMBL/GenBank/DDBJ databases">
        <title>Perkinsus olseni comparative genomics.</title>
        <authorList>
            <person name="Bogema D.R."/>
        </authorList>
    </citation>
    <scope>NUCLEOTIDE SEQUENCE [LARGE SCALE GENOMIC DNA]</scope>
    <source>
        <strain evidence="7">ATCC PRA-31</strain>
    </source>
</reference>
<dbReference type="Proteomes" id="UP000572268">
    <property type="component" value="Unassembled WGS sequence"/>
</dbReference>
<dbReference type="InterPro" id="IPR001841">
    <property type="entry name" value="Znf_RING"/>
</dbReference>